<comment type="caution">
    <text evidence="2">The sequence shown here is derived from an EMBL/GenBank/DDBJ whole genome shotgun (WGS) entry which is preliminary data.</text>
</comment>
<dbReference type="OrthoDB" id="164733at2"/>
<evidence type="ECO:0000259" key="1">
    <source>
        <dbReference type="Pfam" id="PF13619"/>
    </source>
</evidence>
<organism evidence="2 3">
    <name type="scientific">Leptolinea tardivitalis</name>
    <dbReference type="NCBI Taxonomy" id="229920"/>
    <lineage>
        <taxon>Bacteria</taxon>
        <taxon>Bacillati</taxon>
        <taxon>Chloroflexota</taxon>
        <taxon>Anaerolineae</taxon>
        <taxon>Anaerolineales</taxon>
        <taxon>Anaerolineaceae</taxon>
        <taxon>Leptolinea</taxon>
    </lineage>
</organism>
<proteinExistence type="predicted"/>
<dbReference type="InterPro" id="IPR025309">
    <property type="entry name" value="KTSC_dom"/>
</dbReference>
<dbReference type="Pfam" id="PF13619">
    <property type="entry name" value="KTSC"/>
    <property type="match status" value="1"/>
</dbReference>
<feature type="domain" description="KTSC" evidence="1">
    <location>
        <begin position="8"/>
        <end position="64"/>
    </location>
</feature>
<sequence length="70" mass="7850">MLRTPVASSNLRSVGYDPQTQTLEIEFISGGVYQYFNVPAGVYQGLMSAASHGKYFHQNIKNAYSYRRIG</sequence>
<keyword evidence="3" id="KW-1185">Reference proteome</keyword>
<dbReference type="STRING" id="229920.ADM99_14625"/>
<dbReference type="Proteomes" id="UP000050430">
    <property type="component" value="Unassembled WGS sequence"/>
</dbReference>
<evidence type="ECO:0000313" key="3">
    <source>
        <dbReference type="Proteomes" id="UP000050430"/>
    </source>
</evidence>
<dbReference type="RefSeq" id="WP_062422266.1">
    <property type="nucleotide sequence ID" value="NZ_BBYA01000010.1"/>
</dbReference>
<reference evidence="2 3" key="1">
    <citation type="submission" date="2015-07" db="EMBL/GenBank/DDBJ databases">
        <title>Genome sequence of Leptolinea tardivitalis DSM 16556.</title>
        <authorList>
            <person name="Hemp J."/>
            <person name="Ward L.M."/>
            <person name="Pace L.A."/>
            <person name="Fischer W.W."/>
        </authorList>
    </citation>
    <scope>NUCLEOTIDE SEQUENCE [LARGE SCALE GENOMIC DNA]</scope>
    <source>
        <strain evidence="2 3">YMTK-2</strain>
    </source>
</reference>
<accession>A0A0N8GKQ9</accession>
<dbReference type="AlphaFoldDB" id="A0A0N8GKQ9"/>
<protein>
    <recommendedName>
        <fullName evidence="1">KTSC domain-containing protein</fullName>
    </recommendedName>
</protein>
<dbReference type="EMBL" id="LGCK01000014">
    <property type="protein sequence ID" value="KPL70386.1"/>
    <property type="molecule type" value="Genomic_DNA"/>
</dbReference>
<name>A0A0N8GKQ9_9CHLR</name>
<gene>
    <name evidence="2" type="ORF">ADM99_14625</name>
</gene>
<evidence type="ECO:0000313" key="2">
    <source>
        <dbReference type="EMBL" id="KPL70386.1"/>
    </source>
</evidence>